<dbReference type="EMBL" id="QAOG01000001">
    <property type="protein sequence ID" value="PTQ62136.1"/>
    <property type="molecule type" value="Genomic_DNA"/>
</dbReference>
<protein>
    <submittedName>
        <fullName evidence="1">Uncharacterized protein</fullName>
    </submittedName>
</protein>
<reference evidence="1 3" key="1">
    <citation type="submission" date="2018-04" db="EMBL/GenBank/DDBJ databases">
        <title>Genomic Encyclopedia of Type Strains, Phase III (KMG-III): the genomes of soil and plant-associated and newly described type strains.</title>
        <authorList>
            <person name="Whitman W."/>
        </authorList>
    </citation>
    <scope>NUCLEOTIDE SEQUENCE [LARGE SCALE GENOMIC DNA]</scope>
    <source>
        <strain evidence="1 3">MA101b</strain>
    </source>
</reference>
<organism evidence="1 3">
    <name type="scientific">Sphingomonas aurantiaca</name>
    <dbReference type="NCBI Taxonomy" id="185949"/>
    <lineage>
        <taxon>Bacteria</taxon>
        <taxon>Pseudomonadati</taxon>
        <taxon>Pseudomonadota</taxon>
        <taxon>Alphaproteobacteria</taxon>
        <taxon>Sphingomonadales</taxon>
        <taxon>Sphingomonadaceae</taxon>
        <taxon>Sphingomonas</taxon>
    </lineage>
</organism>
<dbReference type="Proteomes" id="UP000326857">
    <property type="component" value="Unassembled WGS sequence"/>
</dbReference>
<dbReference type="Proteomes" id="UP000244189">
    <property type="component" value="Unassembled WGS sequence"/>
</dbReference>
<dbReference type="AlphaFoldDB" id="A0A2T5GS47"/>
<evidence type="ECO:0000313" key="4">
    <source>
        <dbReference type="Proteomes" id="UP000326857"/>
    </source>
</evidence>
<dbReference type="EMBL" id="CABVLI010000032">
    <property type="protein sequence ID" value="VVT06542.1"/>
    <property type="molecule type" value="Genomic_DNA"/>
</dbReference>
<keyword evidence="3" id="KW-1185">Reference proteome</keyword>
<name>A0A2T5GS47_9SPHN</name>
<accession>A0A2T5GS47</accession>
<gene>
    <name evidence="1" type="ORF">C8J26_0413</name>
    <name evidence="2" type="ORF">SPHINGO391_380088</name>
</gene>
<evidence type="ECO:0000313" key="1">
    <source>
        <dbReference type="EMBL" id="PTQ62136.1"/>
    </source>
</evidence>
<sequence length="54" mass="6101">MMQFMPRSPKDLELWHGRHLQLAALALTAQVMEMHLSLAGLYREQIAAILLGKA</sequence>
<evidence type="ECO:0000313" key="3">
    <source>
        <dbReference type="Proteomes" id="UP000244189"/>
    </source>
</evidence>
<evidence type="ECO:0000313" key="2">
    <source>
        <dbReference type="EMBL" id="VVT06542.1"/>
    </source>
</evidence>
<reference evidence="2 4" key="2">
    <citation type="submission" date="2019-09" db="EMBL/GenBank/DDBJ databases">
        <authorList>
            <person name="Dittami M. S."/>
        </authorList>
    </citation>
    <scope>NUCLEOTIDE SEQUENCE [LARGE SCALE GENOMIC DNA]</scope>
    <source>
        <strain evidence="2">SPHINGO391</strain>
    </source>
</reference>
<accession>A0A5E7YII2</accession>
<proteinExistence type="predicted"/>